<organism evidence="12 13">
    <name type="scientific">Caldicellulosiruptor saccharolyticus (strain ATCC 43494 / DSM 8903 / Tp8T 6331)</name>
    <dbReference type="NCBI Taxonomy" id="351627"/>
    <lineage>
        <taxon>Bacteria</taxon>
        <taxon>Bacillati</taxon>
        <taxon>Bacillota</taxon>
        <taxon>Bacillota incertae sedis</taxon>
        <taxon>Caldicellulosiruptorales</taxon>
        <taxon>Caldicellulosiruptoraceae</taxon>
        <taxon>Caldicellulosiruptor</taxon>
    </lineage>
</organism>
<feature type="binding site" evidence="10">
    <location>
        <position position="366"/>
    </location>
    <ligand>
        <name>thiamine diphosphate</name>
        <dbReference type="ChEBI" id="CHEBI:58937"/>
    </ligand>
</feature>
<dbReference type="Gene3D" id="3.40.50.920">
    <property type="match status" value="1"/>
</dbReference>
<dbReference type="KEGG" id="csc:Csac_1853"/>
<dbReference type="SUPFAM" id="SSF52922">
    <property type="entry name" value="TK C-terminal domain-like"/>
    <property type="match status" value="1"/>
</dbReference>
<keyword evidence="5 10" id="KW-0479">Metal-binding</keyword>
<keyword evidence="4 10" id="KW-0808">Transferase</keyword>
<comment type="similarity">
    <text evidence="2 10">Belongs to the transketolase family. DXPS subfamily.</text>
</comment>
<dbReference type="CDD" id="cd02007">
    <property type="entry name" value="TPP_DXS"/>
    <property type="match status" value="1"/>
</dbReference>
<dbReference type="UniPathway" id="UPA00064">
    <property type="reaction ID" value="UER00091"/>
</dbReference>
<accession>A4XKK3</accession>
<feature type="domain" description="Transketolase-like pyrimidine-binding" evidence="11">
    <location>
        <begin position="315"/>
        <end position="479"/>
    </location>
</feature>
<feature type="binding site" evidence="10">
    <location>
        <position position="285"/>
    </location>
    <ligand>
        <name>thiamine diphosphate</name>
        <dbReference type="ChEBI" id="CHEBI:58937"/>
    </ligand>
</feature>
<dbReference type="NCBIfam" id="TIGR00204">
    <property type="entry name" value="dxs"/>
    <property type="match status" value="1"/>
</dbReference>
<evidence type="ECO:0000256" key="4">
    <source>
        <dbReference type="ARBA" id="ARBA00022679"/>
    </source>
</evidence>
<dbReference type="InterPro" id="IPR033248">
    <property type="entry name" value="Transketolase_C"/>
</dbReference>
<dbReference type="HAMAP" id="MF_00315">
    <property type="entry name" value="DXP_synth"/>
    <property type="match status" value="1"/>
</dbReference>
<dbReference type="GO" id="GO:0016114">
    <property type="term" value="P:terpenoid biosynthetic process"/>
    <property type="evidence" value="ECO:0007669"/>
    <property type="project" value="UniProtKB-UniRule"/>
</dbReference>
<evidence type="ECO:0000256" key="7">
    <source>
        <dbReference type="ARBA" id="ARBA00022977"/>
    </source>
</evidence>
<evidence type="ECO:0000256" key="9">
    <source>
        <dbReference type="ARBA" id="ARBA00023229"/>
    </source>
</evidence>
<feature type="binding site" evidence="10">
    <location>
        <begin position="114"/>
        <end position="116"/>
    </location>
    <ligand>
        <name>thiamine diphosphate</name>
        <dbReference type="ChEBI" id="CHEBI:58937"/>
    </ligand>
</feature>
<dbReference type="NCBIfam" id="NF003933">
    <property type="entry name" value="PRK05444.2-2"/>
    <property type="match status" value="1"/>
</dbReference>
<dbReference type="EMBL" id="CP000679">
    <property type="protein sequence ID" value="ABP67438.1"/>
    <property type="molecule type" value="Genomic_DNA"/>
</dbReference>
<evidence type="ECO:0000256" key="6">
    <source>
        <dbReference type="ARBA" id="ARBA00022842"/>
    </source>
</evidence>
<dbReference type="InterPro" id="IPR005477">
    <property type="entry name" value="Dxylulose-5-P_synthase"/>
</dbReference>
<dbReference type="SMART" id="SM00861">
    <property type="entry name" value="Transket_pyr"/>
    <property type="match status" value="1"/>
</dbReference>
<evidence type="ECO:0000256" key="10">
    <source>
        <dbReference type="HAMAP-Rule" id="MF_00315"/>
    </source>
</evidence>
<gene>
    <name evidence="10" type="primary">dxs</name>
    <name evidence="12" type="ordered locus">Csac_1853</name>
</gene>
<dbReference type="FunFam" id="3.40.50.970:FF:000005">
    <property type="entry name" value="1-deoxy-D-xylulose-5-phosphate synthase"/>
    <property type="match status" value="1"/>
</dbReference>
<dbReference type="CDD" id="cd07033">
    <property type="entry name" value="TPP_PYR_DXS_TK_like"/>
    <property type="match status" value="1"/>
</dbReference>
<evidence type="ECO:0000259" key="11">
    <source>
        <dbReference type="SMART" id="SM00861"/>
    </source>
</evidence>
<feature type="binding site" evidence="10">
    <location>
        <begin position="146"/>
        <end position="147"/>
    </location>
    <ligand>
        <name>thiamine diphosphate</name>
        <dbReference type="ChEBI" id="CHEBI:58937"/>
    </ligand>
</feature>
<evidence type="ECO:0000313" key="13">
    <source>
        <dbReference type="Proteomes" id="UP000000256"/>
    </source>
</evidence>
<evidence type="ECO:0000256" key="1">
    <source>
        <dbReference type="ARBA" id="ARBA00004980"/>
    </source>
</evidence>
<comment type="pathway">
    <text evidence="1 10">Metabolic intermediate biosynthesis; 1-deoxy-D-xylulose 5-phosphate biosynthesis; 1-deoxy-D-xylulose 5-phosphate from D-glyceraldehyde 3-phosphate and pyruvate: step 1/1.</text>
</comment>
<dbReference type="GO" id="GO:0009228">
    <property type="term" value="P:thiamine biosynthetic process"/>
    <property type="evidence" value="ECO:0007669"/>
    <property type="project" value="UniProtKB-UniRule"/>
</dbReference>
<dbReference type="GO" id="GO:0030976">
    <property type="term" value="F:thiamine pyrophosphate binding"/>
    <property type="evidence" value="ECO:0007669"/>
    <property type="project" value="UniProtKB-UniRule"/>
</dbReference>
<dbReference type="STRING" id="351627.Csac_1853"/>
<evidence type="ECO:0000256" key="5">
    <source>
        <dbReference type="ARBA" id="ARBA00022723"/>
    </source>
</evidence>
<dbReference type="Gene3D" id="3.40.50.970">
    <property type="match status" value="2"/>
</dbReference>
<dbReference type="Proteomes" id="UP000000256">
    <property type="component" value="Chromosome"/>
</dbReference>
<keyword evidence="13" id="KW-1185">Reference proteome</keyword>
<name>A4XKK3_CALS8</name>
<dbReference type="GO" id="GO:0000287">
    <property type="term" value="F:magnesium ion binding"/>
    <property type="evidence" value="ECO:0007669"/>
    <property type="project" value="UniProtKB-UniRule"/>
</dbReference>
<dbReference type="AlphaFoldDB" id="A4XKK3"/>
<evidence type="ECO:0000256" key="2">
    <source>
        <dbReference type="ARBA" id="ARBA00011081"/>
    </source>
</evidence>
<feature type="binding site" evidence="10">
    <location>
        <position position="73"/>
    </location>
    <ligand>
        <name>thiamine diphosphate</name>
        <dbReference type="ChEBI" id="CHEBI:58937"/>
    </ligand>
</feature>
<comment type="cofactor">
    <cofactor evidence="10">
        <name>Mg(2+)</name>
        <dbReference type="ChEBI" id="CHEBI:18420"/>
    </cofactor>
    <text evidence="10">Binds 1 Mg(2+) ion per subunit.</text>
</comment>
<dbReference type="eggNOG" id="COG1154">
    <property type="taxonomic scope" value="Bacteria"/>
</dbReference>
<dbReference type="GO" id="GO:0008661">
    <property type="term" value="F:1-deoxy-D-xylulose-5-phosphate synthase activity"/>
    <property type="evidence" value="ECO:0007669"/>
    <property type="project" value="UniProtKB-UniRule"/>
</dbReference>
<evidence type="ECO:0000256" key="3">
    <source>
        <dbReference type="ARBA" id="ARBA00011738"/>
    </source>
</evidence>
<dbReference type="EC" id="2.2.1.7" evidence="10"/>
<feature type="binding site" evidence="10">
    <location>
        <position position="145"/>
    </location>
    <ligand>
        <name>Mg(2+)</name>
        <dbReference type="ChEBI" id="CHEBI:18420"/>
    </ligand>
</feature>
<dbReference type="PANTHER" id="PTHR43322">
    <property type="entry name" value="1-D-DEOXYXYLULOSE 5-PHOSPHATE SYNTHASE-RELATED"/>
    <property type="match status" value="1"/>
</dbReference>
<proteinExistence type="inferred from homology"/>
<dbReference type="HOGENOM" id="CLU_009227_1_4_9"/>
<comment type="catalytic activity">
    <reaction evidence="10">
        <text>D-glyceraldehyde 3-phosphate + pyruvate + H(+) = 1-deoxy-D-xylulose 5-phosphate + CO2</text>
        <dbReference type="Rhea" id="RHEA:12605"/>
        <dbReference type="ChEBI" id="CHEBI:15361"/>
        <dbReference type="ChEBI" id="CHEBI:15378"/>
        <dbReference type="ChEBI" id="CHEBI:16526"/>
        <dbReference type="ChEBI" id="CHEBI:57792"/>
        <dbReference type="ChEBI" id="CHEBI:59776"/>
        <dbReference type="EC" id="2.2.1.7"/>
    </reaction>
</comment>
<dbReference type="OrthoDB" id="9803371at2"/>
<dbReference type="InterPro" id="IPR005475">
    <property type="entry name" value="Transketolase-like_Pyr-bd"/>
</dbReference>
<keyword evidence="9 10" id="KW-0414">Isoprene biosynthesis</keyword>
<keyword evidence="8 10" id="KW-0786">Thiamine pyrophosphate</keyword>
<dbReference type="GO" id="GO:0019288">
    <property type="term" value="P:isopentenyl diphosphate biosynthetic process, methylerythritol 4-phosphate pathway"/>
    <property type="evidence" value="ECO:0007669"/>
    <property type="project" value="TreeGrafter"/>
</dbReference>
<sequence length="617" mass="68612">MSILEKVNYPEDIKKLSISELYTLSEEIREFLLYNIANTGGHLAANLGVVELTLALLYTFNPPEDKIVWDVGHQCYVYKILTGRKERFATLRKLGGLSGFPKSKESIYDSFDTGHSSTSISVALGFAIARDLNHKDYNVIAVIGDGALTGGLAYEGLNNAGRYNGKLLVILNDNQMSISKNVGAIAKYLSKVRTQPRYFKLKKATDELVANIPFVGEKLNQLVRKLKGGLKYILFPGMLFEALGFEYYGPIDGHDIKRMCEVFENVKNLIKPVLVHIVTQKGKGYEHAERFPEKYHGVPPFDIETGNHLTDTMSKSFSEVLGDKLCELAKENQKIVGITAAMPDGTGLTKFAKMYPERFFDVGIAEEHAVTFAAALAKEGFKPFVAIYSTFLQRAFDQIIHDVCLQNLNVVFCVDRAGIVGEDGETHHGSFDISYLTLIPNLTVMAPKDTKEFEMMLDFAAAYHGGPIAIRYPRGTTKIVGVYEPISFGKSEILVEGSDLAIFTVGRHVSMLYDIIKENNLNVTLINIRFLKPLDVELIEKMTKTHKKILIVEDNTVIGGLGEKIKGIIAEINSLNLVKHIGLPDKFIQHGSISELYSLLGLDKENLKNVIMELIAD</sequence>
<dbReference type="GO" id="GO:0005829">
    <property type="term" value="C:cytosol"/>
    <property type="evidence" value="ECO:0007669"/>
    <property type="project" value="TreeGrafter"/>
</dbReference>
<evidence type="ECO:0000313" key="12">
    <source>
        <dbReference type="EMBL" id="ABP67438.1"/>
    </source>
</evidence>
<evidence type="ECO:0000256" key="8">
    <source>
        <dbReference type="ARBA" id="ARBA00023052"/>
    </source>
</evidence>
<dbReference type="PANTHER" id="PTHR43322:SF5">
    <property type="entry name" value="1-DEOXY-D-XYLULOSE-5-PHOSPHATE SYNTHASE, CHLOROPLASTIC"/>
    <property type="match status" value="1"/>
</dbReference>
<dbReference type="RefSeq" id="WP_011917372.1">
    <property type="nucleotide sequence ID" value="NC_009437.1"/>
</dbReference>
<dbReference type="Pfam" id="PF02779">
    <property type="entry name" value="Transket_pyr"/>
    <property type="match status" value="1"/>
</dbReference>
<keyword evidence="7 10" id="KW-0784">Thiamine biosynthesis</keyword>
<feature type="binding site" evidence="10">
    <location>
        <position position="174"/>
    </location>
    <ligand>
        <name>thiamine diphosphate</name>
        <dbReference type="ChEBI" id="CHEBI:58937"/>
    </ligand>
</feature>
<dbReference type="Pfam" id="PF13292">
    <property type="entry name" value="DXP_synthase_N"/>
    <property type="match status" value="1"/>
</dbReference>
<keyword evidence="6 10" id="KW-0460">Magnesium</keyword>
<dbReference type="InterPro" id="IPR009014">
    <property type="entry name" value="Transketo_C/PFOR_II"/>
</dbReference>
<comment type="subunit">
    <text evidence="3 10">Homodimer.</text>
</comment>
<dbReference type="SUPFAM" id="SSF52518">
    <property type="entry name" value="Thiamin diphosphate-binding fold (THDP-binding)"/>
    <property type="match status" value="2"/>
</dbReference>
<protein>
    <recommendedName>
        <fullName evidence="10">1-deoxy-D-xylulose-5-phosphate synthase</fullName>
        <ecNumber evidence="10">2.2.1.7</ecNumber>
    </recommendedName>
    <alternativeName>
        <fullName evidence="10">1-deoxyxylulose-5-phosphate synthase</fullName>
        <shortName evidence="10">DXP synthase</shortName>
        <shortName evidence="10">DXPS</shortName>
    </alternativeName>
</protein>
<reference evidence="12 13" key="1">
    <citation type="journal article" date="2008" name="Appl. Environ. Microbiol.">
        <title>Hydrogenomics of the extremely thermophilic bacterium Caldicellulosiruptor saccharolyticus.</title>
        <authorList>
            <person name="van de Werken H.J."/>
            <person name="Verhaart M.R."/>
            <person name="VanFossen A.L."/>
            <person name="Willquist K."/>
            <person name="Lewis D.L."/>
            <person name="Nichols J.D."/>
            <person name="Goorissen H.P."/>
            <person name="Mongodin E.F."/>
            <person name="Nelson K.E."/>
            <person name="van Niel E.W."/>
            <person name="Stams A.J."/>
            <person name="Ward D.E."/>
            <person name="de Vos W.M."/>
            <person name="van der Oost J."/>
            <person name="Kelly R.M."/>
            <person name="Kengen S.W."/>
        </authorList>
    </citation>
    <scope>NUCLEOTIDE SEQUENCE [LARGE SCALE GENOMIC DNA]</scope>
    <source>
        <strain evidence="13">ATCC 43494 / DSM 8903 / Tp8T 6331</strain>
    </source>
</reference>
<dbReference type="InterPro" id="IPR029061">
    <property type="entry name" value="THDP-binding"/>
</dbReference>
<feature type="binding site" evidence="10">
    <location>
        <position position="174"/>
    </location>
    <ligand>
        <name>Mg(2+)</name>
        <dbReference type="ChEBI" id="CHEBI:18420"/>
    </ligand>
</feature>
<dbReference type="Pfam" id="PF02780">
    <property type="entry name" value="Transketolase_C"/>
    <property type="match status" value="1"/>
</dbReference>
<comment type="cofactor">
    <cofactor evidence="10">
        <name>thiamine diphosphate</name>
        <dbReference type="ChEBI" id="CHEBI:58937"/>
    </cofactor>
    <text evidence="10">Binds 1 thiamine pyrophosphate per subunit.</text>
</comment>
<comment type="function">
    <text evidence="10">Catalyzes the acyloin condensation reaction between C atoms 2 and 3 of pyruvate and glyceraldehyde 3-phosphate to yield 1-deoxy-D-xylulose-5-phosphate (DXP).</text>
</comment>